<organism evidence="3 4">
    <name type="scientific">Nitrosotalea sinensis</name>
    <dbReference type="NCBI Taxonomy" id="1499975"/>
    <lineage>
        <taxon>Archaea</taxon>
        <taxon>Nitrososphaerota</taxon>
        <taxon>Nitrososphaeria</taxon>
        <taxon>Nitrosotaleales</taxon>
        <taxon>Nitrosotaleaceae</taxon>
        <taxon>Nitrosotalea</taxon>
    </lineage>
</organism>
<keyword evidence="2" id="KW-0472">Membrane</keyword>
<protein>
    <submittedName>
        <fullName evidence="3">Uncharacterized protein</fullName>
    </submittedName>
</protein>
<keyword evidence="4" id="KW-1185">Reference proteome</keyword>
<accession>A0A2H1EJ31</accession>
<feature type="transmembrane region" description="Helical" evidence="2">
    <location>
        <begin position="12"/>
        <end position="33"/>
    </location>
</feature>
<evidence type="ECO:0000313" key="3">
    <source>
        <dbReference type="EMBL" id="SHO48039.1"/>
    </source>
</evidence>
<proteinExistence type="predicted"/>
<keyword evidence="2" id="KW-1133">Transmembrane helix</keyword>
<keyword evidence="2" id="KW-0812">Transmembrane</keyword>
<dbReference type="Proteomes" id="UP000232412">
    <property type="component" value="Unassembled WGS sequence"/>
</dbReference>
<evidence type="ECO:0000256" key="1">
    <source>
        <dbReference type="SAM" id="MobiDB-lite"/>
    </source>
</evidence>
<feature type="transmembrane region" description="Helical" evidence="2">
    <location>
        <begin position="66"/>
        <end position="84"/>
    </location>
</feature>
<dbReference type="EMBL" id="FRFC01000009">
    <property type="protein sequence ID" value="SHO48039.1"/>
    <property type="molecule type" value="Genomic_DNA"/>
</dbReference>
<evidence type="ECO:0000313" key="4">
    <source>
        <dbReference type="Proteomes" id="UP000232412"/>
    </source>
</evidence>
<reference evidence="4" key="1">
    <citation type="submission" date="2016-12" db="EMBL/GenBank/DDBJ databases">
        <authorList>
            <person name="Herbold C."/>
        </authorList>
    </citation>
    <scope>NUCLEOTIDE SEQUENCE [LARGE SCALE GENOMIC DNA]</scope>
</reference>
<evidence type="ECO:0000256" key="2">
    <source>
        <dbReference type="SAM" id="Phobius"/>
    </source>
</evidence>
<gene>
    <name evidence="3" type="ORF">NSIN_80077</name>
</gene>
<feature type="region of interest" description="Disordered" evidence="1">
    <location>
        <begin position="36"/>
        <end position="61"/>
    </location>
</feature>
<dbReference type="AlphaFoldDB" id="A0A2H1EJ31"/>
<sequence length="99" mass="10558">MSNPHNSTLMRVSTYGLVVLTILGISSPLLAFAETENEANEGANEIETQAEHGGSDRHSGSASSEMVLFVTIAAIASVVAYSGWKVYKIRKRTTSKATV</sequence>
<name>A0A2H1EJ31_9ARCH</name>
<feature type="compositionally biased region" description="Basic and acidic residues" evidence="1">
    <location>
        <begin position="49"/>
        <end position="59"/>
    </location>
</feature>